<dbReference type="PANTHER" id="PTHR11060:SF0">
    <property type="entry name" value="PROTEIN MEMO1"/>
    <property type="match status" value="1"/>
</dbReference>
<dbReference type="SUPFAM" id="SSF53213">
    <property type="entry name" value="LigB-like"/>
    <property type="match status" value="1"/>
</dbReference>
<dbReference type="Proteomes" id="UP000030787">
    <property type="component" value="Chromosome"/>
</dbReference>
<sequence>MAGRFYPAKKDDLLANIRDCFNHPIGPGLPKRIGSDRMISAAIAPHAGYMASGMNAAHTYKRIAEDGLPDAYIVIGPDHVGVPFEAVMCDEDFMTPLGPCKIHEEIAAKLKRTIPCNCGAHRYEHSIEVQIPFLQFIDKDPKIVPIIMGDQSKSTAERLAHAIKEACKGRDVIVIASSDMSHYIPKEDAERLNTMVLRKIEEMDVDGMYSVIESKKISVCGFGPMATAIFESEPSRVEILKYSDSWDSLRYDVMSVVGYLSAVMCR</sequence>
<dbReference type="Pfam" id="PF01875">
    <property type="entry name" value="Memo"/>
    <property type="match status" value="1"/>
</dbReference>
<reference evidence="2 3" key="1">
    <citation type="journal article" date="2014" name="Appl. Environ. Microbiol.">
        <title>Comparative Genome Analysis of 'Candidatus Methanoplasma termitum' Indicates a New Mode of Energy Metabolism in the Seventh Order of Methanogens.</title>
        <authorList>
            <person name="Lang K."/>
            <person name="Schuldes J."/>
            <person name="Klingl A."/>
            <person name="Poehlein A."/>
            <person name="Daniel R."/>
            <person name="Brune A."/>
        </authorList>
    </citation>
    <scope>NUCLEOTIDE SEQUENCE [LARGE SCALE GENOMIC DNA]</scope>
    <source>
        <strain evidence="3">Mpt1</strain>
    </source>
</reference>
<evidence type="ECO:0000256" key="1">
    <source>
        <dbReference type="ARBA" id="ARBA00006315"/>
    </source>
</evidence>
<protein>
    <recommendedName>
        <fullName evidence="4">MEMO1 family protein</fullName>
    </recommendedName>
</protein>
<accession>A0A0A7LDX9</accession>
<dbReference type="CDD" id="cd07361">
    <property type="entry name" value="MEMO_like"/>
    <property type="match status" value="1"/>
</dbReference>
<dbReference type="EMBL" id="CP010070">
    <property type="protein sequence ID" value="AIZ57178.1"/>
    <property type="molecule type" value="Genomic_DNA"/>
</dbReference>
<name>A0A0A7LDX9_9ARCH</name>
<evidence type="ECO:0000313" key="2">
    <source>
        <dbReference type="EMBL" id="AIZ57178.1"/>
    </source>
</evidence>
<organism evidence="2 3">
    <name type="scientific">Candidatus Methanoplasma termitum</name>
    <dbReference type="NCBI Taxonomy" id="1577791"/>
    <lineage>
        <taxon>Archaea</taxon>
        <taxon>Methanobacteriati</taxon>
        <taxon>Thermoplasmatota</taxon>
        <taxon>Thermoplasmata</taxon>
        <taxon>Methanomassiliicoccales</taxon>
        <taxon>Methanomassiliicoccaceae</taxon>
        <taxon>Candidatus Methanoplasma</taxon>
    </lineage>
</organism>
<gene>
    <name evidence="2" type="ORF">Mpt1_c13160</name>
</gene>
<dbReference type="Gene3D" id="3.40.830.10">
    <property type="entry name" value="LigB-like"/>
    <property type="match status" value="1"/>
</dbReference>
<comment type="similarity">
    <text evidence="1">Belongs to the MEMO1 family.</text>
</comment>
<dbReference type="HOGENOM" id="CLU_038085_2_0_2"/>
<dbReference type="KEGG" id="mear:Mpt1_c13160"/>
<proteinExistence type="inferred from homology"/>
<dbReference type="PANTHER" id="PTHR11060">
    <property type="entry name" value="PROTEIN MEMO1"/>
    <property type="match status" value="1"/>
</dbReference>
<evidence type="ECO:0008006" key="4">
    <source>
        <dbReference type="Google" id="ProtNLM"/>
    </source>
</evidence>
<dbReference type="InterPro" id="IPR002737">
    <property type="entry name" value="MEMO1_fam"/>
</dbReference>
<dbReference type="NCBIfam" id="TIGR04336">
    <property type="entry name" value="AmmeMemoSam_B"/>
    <property type="match status" value="1"/>
</dbReference>
<dbReference type="AlphaFoldDB" id="A0A0A7LDX9"/>
<evidence type="ECO:0000313" key="3">
    <source>
        <dbReference type="Proteomes" id="UP000030787"/>
    </source>
</evidence>
<dbReference type="STRING" id="1577791.Mpt1_c13160"/>
<keyword evidence="3" id="KW-1185">Reference proteome</keyword>